<sequence length="140" mass="15408">MKLTFIFSNGSNFIARGVVAESLVISRNSAGVPMISYVAEKEIPTDDFRERFPIDSETQEYAPVQRKDGVFSDIIYTANDHETHQTLFAIGTTIDANKANLDYIIASHSVGYDANTVHSVIPVRAPLSAEVLADALDLWC</sequence>
<evidence type="ECO:0000313" key="2">
    <source>
        <dbReference type="Proteomes" id="UP000308921"/>
    </source>
</evidence>
<dbReference type="Proteomes" id="UP000308921">
    <property type="component" value="Segment"/>
</dbReference>
<reference evidence="1 2" key="1">
    <citation type="submission" date="2019-04" db="EMBL/GenBank/DDBJ databases">
        <title>Complete genome sequence of Pantoea bacteriophage vB_PagS_AAS21.</title>
        <authorList>
            <person name="Truncaite L."/>
            <person name="Simoliuniene M."/>
            <person name="Zajanckauskaite A."/>
            <person name="Meskys R."/>
            <person name="Simoliunas E."/>
        </authorList>
    </citation>
    <scope>NUCLEOTIDE SEQUENCE [LARGE SCALE GENOMIC DNA]</scope>
</reference>
<accession>A0A4Y5P1X2</accession>
<gene>
    <name evidence="1" type="ORF">AAS21_gp207</name>
</gene>
<organism evidence="1 2">
    <name type="scientific">Pantoea phage vB_PagS_AAS21</name>
    <dbReference type="NCBI Taxonomy" id="2575261"/>
    <lineage>
        <taxon>Viruses</taxon>
        <taxon>Duplodnaviria</taxon>
        <taxon>Heunggongvirae</taxon>
        <taxon>Uroviricota</taxon>
        <taxon>Caudoviricetes</taxon>
        <taxon>Demerecviridae</taxon>
        <taxon>Keyvirus</taxon>
        <taxon>Keyvirus AAS21</taxon>
    </lineage>
</organism>
<keyword evidence="2" id="KW-1185">Reference proteome</keyword>
<name>A0A4Y5P1X2_9CAUD</name>
<proteinExistence type="predicted"/>
<protein>
    <submittedName>
        <fullName evidence="1">Uncharacterized protein</fullName>
    </submittedName>
</protein>
<dbReference type="EMBL" id="MK770119">
    <property type="protein sequence ID" value="QCW23945.1"/>
    <property type="molecule type" value="Genomic_DNA"/>
</dbReference>
<evidence type="ECO:0000313" key="1">
    <source>
        <dbReference type="EMBL" id="QCW23945.1"/>
    </source>
</evidence>